<gene>
    <name evidence="3" type="ORF">FB474_0699</name>
</gene>
<protein>
    <submittedName>
        <fullName evidence="3">LytR family transcriptional attenuator</fullName>
    </submittedName>
</protein>
<feature type="domain" description="Cell envelope-related transcriptional attenuator" evidence="2">
    <location>
        <begin position="75"/>
        <end position="219"/>
    </location>
</feature>
<reference evidence="3 4" key="1">
    <citation type="submission" date="2019-06" db="EMBL/GenBank/DDBJ databases">
        <title>Sequencing the genomes of 1000 actinobacteria strains.</title>
        <authorList>
            <person name="Klenk H.-P."/>
        </authorList>
    </citation>
    <scope>NUCLEOTIDE SEQUENCE [LARGE SCALE GENOMIC DNA]</scope>
    <source>
        <strain evidence="3 4">DSM 18082</strain>
    </source>
</reference>
<accession>A0A542ZG85</accession>
<proteinExistence type="inferred from homology"/>
<dbReference type="Proteomes" id="UP000319514">
    <property type="component" value="Unassembled WGS sequence"/>
</dbReference>
<dbReference type="NCBIfam" id="TIGR00350">
    <property type="entry name" value="lytR_cpsA_psr"/>
    <property type="match status" value="1"/>
</dbReference>
<evidence type="ECO:0000256" key="1">
    <source>
        <dbReference type="ARBA" id="ARBA00006068"/>
    </source>
</evidence>
<keyword evidence="4" id="KW-1185">Reference proteome</keyword>
<name>A0A542ZG85_9MICO</name>
<dbReference type="AlphaFoldDB" id="A0A542ZG85"/>
<dbReference type="PANTHER" id="PTHR33392:SF6">
    <property type="entry name" value="POLYISOPRENYL-TEICHOIC ACID--PEPTIDOGLYCAN TEICHOIC ACID TRANSFERASE TAGU"/>
    <property type="match status" value="1"/>
</dbReference>
<dbReference type="PANTHER" id="PTHR33392">
    <property type="entry name" value="POLYISOPRENYL-TEICHOIC ACID--PEPTIDOGLYCAN TEICHOIC ACID TRANSFERASE TAGU"/>
    <property type="match status" value="1"/>
</dbReference>
<comment type="similarity">
    <text evidence="1">Belongs to the LytR/CpsA/Psr (LCP) family.</text>
</comment>
<dbReference type="InterPro" id="IPR050922">
    <property type="entry name" value="LytR/CpsA/Psr_CW_biosynth"/>
</dbReference>
<organism evidence="3 4">
    <name type="scientific">Oryzihumus leptocrescens</name>
    <dbReference type="NCBI Taxonomy" id="297536"/>
    <lineage>
        <taxon>Bacteria</taxon>
        <taxon>Bacillati</taxon>
        <taxon>Actinomycetota</taxon>
        <taxon>Actinomycetes</taxon>
        <taxon>Micrococcales</taxon>
        <taxon>Intrasporangiaceae</taxon>
        <taxon>Oryzihumus</taxon>
    </lineage>
</organism>
<dbReference type="Gene3D" id="3.40.630.190">
    <property type="entry name" value="LCP protein"/>
    <property type="match status" value="1"/>
</dbReference>
<sequence>MIVILVVLLAWIGALAWAANTAWGHVVKVNAVPAVSDRPAAGSGRNYVLVGSDSRAGLSAAERKALATGTAEGGRTDTIMLLHIPGNSQKPTLVSLPRDSYVPIRGHGRNKINAAYSFGGAPLLIDTIEQVSGLRVDGYIEIGFGGFAHVVDTVGGVNICVKRHMNDPKAGINLKPGCQLLNGKNALGFVRARYSDPLGDLGRVQRQREFLAALMKKAATPANALLPWRLSSFGSSVASSLTVDKDDSMLEVGKALLAVRSISQGNGQSITMPISNPNLHTAAGDAVKWDSAKALALFKALKNDDPLTVQP</sequence>
<dbReference type="EMBL" id="VFOQ01000001">
    <property type="protein sequence ID" value="TQL59345.1"/>
    <property type="molecule type" value="Genomic_DNA"/>
</dbReference>
<comment type="caution">
    <text evidence="3">The sequence shown here is derived from an EMBL/GenBank/DDBJ whole genome shotgun (WGS) entry which is preliminary data.</text>
</comment>
<dbReference type="InterPro" id="IPR004474">
    <property type="entry name" value="LytR_CpsA_psr"/>
</dbReference>
<dbReference type="Pfam" id="PF03816">
    <property type="entry name" value="LytR_cpsA_psr"/>
    <property type="match status" value="1"/>
</dbReference>
<evidence type="ECO:0000259" key="2">
    <source>
        <dbReference type="Pfam" id="PF03816"/>
    </source>
</evidence>
<evidence type="ECO:0000313" key="4">
    <source>
        <dbReference type="Proteomes" id="UP000319514"/>
    </source>
</evidence>
<evidence type="ECO:0000313" key="3">
    <source>
        <dbReference type="EMBL" id="TQL59345.1"/>
    </source>
</evidence>